<dbReference type="Proteomes" id="UP000785613">
    <property type="component" value="Unassembled WGS sequence"/>
</dbReference>
<feature type="transmembrane region" description="Helical" evidence="1">
    <location>
        <begin position="74"/>
        <end position="99"/>
    </location>
</feature>
<keyword evidence="1" id="KW-0472">Membrane</keyword>
<keyword evidence="1" id="KW-1133">Transmembrane helix</keyword>
<comment type="caution">
    <text evidence="2">The sequence shown here is derived from an EMBL/GenBank/DDBJ whole genome shotgun (WGS) entry which is preliminary data.</text>
</comment>
<evidence type="ECO:0000313" key="3">
    <source>
        <dbReference type="Proteomes" id="UP000785613"/>
    </source>
</evidence>
<dbReference type="EMBL" id="VUYU01000024">
    <property type="protein sequence ID" value="NHZ37032.1"/>
    <property type="molecule type" value="Genomic_DNA"/>
</dbReference>
<reference evidence="2 3" key="1">
    <citation type="submission" date="2019-09" db="EMBL/GenBank/DDBJ databases">
        <title>Taxonomy of Antarctic Massilia spp.: description of Massilia rubra sp. nov., Massilia aquatica sp. nov., Massilia mucilaginosa sp. nov., Massilia frigida sp. nov. isolated from streams, lakes and regoliths.</title>
        <authorList>
            <person name="Holochova P."/>
            <person name="Sedlacek I."/>
            <person name="Kralova S."/>
            <person name="Maslanova I."/>
            <person name="Busse H.-J."/>
            <person name="Stankova E."/>
            <person name="Vrbovska V."/>
            <person name="Kovarovic V."/>
            <person name="Bartak M."/>
            <person name="Svec P."/>
            <person name="Pantucek R."/>
        </authorList>
    </citation>
    <scope>NUCLEOTIDE SEQUENCE [LARGE SCALE GENOMIC DNA]</scope>
    <source>
        <strain evidence="2 3">CCM 8692</strain>
    </source>
</reference>
<evidence type="ECO:0008006" key="4">
    <source>
        <dbReference type="Google" id="ProtNLM"/>
    </source>
</evidence>
<protein>
    <recommendedName>
        <fullName evidence="4">Transmembrane protein</fullName>
    </recommendedName>
</protein>
<proteinExistence type="predicted"/>
<evidence type="ECO:0000256" key="1">
    <source>
        <dbReference type="SAM" id="Phobius"/>
    </source>
</evidence>
<gene>
    <name evidence="2" type="ORF">F0185_26035</name>
</gene>
<accession>A0ABX0LRI0</accession>
<keyword evidence="3" id="KW-1185">Reference proteome</keyword>
<keyword evidence="1" id="KW-0812">Transmembrane</keyword>
<feature type="transmembrane region" description="Helical" evidence="1">
    <location>
        <begin position="45"/>
        <end position="67"/>
    </location>
</feature>
<name>A0ABX0LRI0_9BURK</name>
<organism evidence="2 3">
    <name type="scientific">Massilia rubra</name>
    <dbReference type="NCBI Taxonomy" id="2607910"/>
    <lineage>
        <taxon>Bacteria</taxon>
        <taxon>Pseudomonadati</taxon>
        <taxon>Pseudomonadota</taxon>
        <taxon>Betaproteobacteria</taxon>
        <taxon>Burkholderiales</taxon>
        <taxon>Oxalobacteraceae</taxon>
        <taxon>Telluria group</taxon>
        <taxon>Massilia</taxon>
    </lineage>
</organism>
<sequence>MKSAQLALAGIGVAVLAYALAILVTRGTFSGWTGGCGDFGMRCVGQGVMVLGVGCLAGALLAVAALAPADTRSWLGWMALLMNGLPLAAIGVAALLIALR</sequence>
<dbReference type="RefSeq" id="WP_167229535.1">
    <property type="nucleotide sequence ID" value="NZ_VUYU01000024.1"/>
</dbReference>
<evidence type="ECO:0000313" key="2">
    <source>
        <dbReference type="EMBL" id="NHZ37032.1"/>
    </source>
</evidence>